<evidence type="ECO:0000256" key="6">
    <source>
        <dbReference type="SAM" id="Phobius"/>
    </source>
</evidence>
<dbReference type="EMBL" id="BAABEP010000058">
    <property type="protein sequence ID" value="GAA3753106.1"/>
    <property type="molecule type" value="Genomic_DNA"/>
</dbReference>
<reference evidence="9" key="1">
    <citation type="journal article" date="2019" name="Int. J. Syst. Evol. Microbiol.">
        <title>The Global Catalogue of Microorganisms (GCM) 10K type strain sequencing project: providing services to taxonomists for standard genome sequencing and annotation.</title>
        <authorList>
            <consortium name="The Broad Institute Genomics Platform"/>
            <consortium name="The Broad Institute Genome Sequencing Center for Infectious Disease"/>
            <person name="Wu L."/>
            <person name="Ma J."/>
        </authorList>
    </citation>
    <scope>NUCLEOTIDE SEQUENCE [LARGE SCALE GENOMIC DNA]</scope>
    <source>
        <strain evidence="9">JCM 30846</strain>
    </source>
</reference>
<name>A0ABP7G0I5_9ACTN</name>
<feature type="transmembrane region" description="Helical" evidence="6">
    <location>
        <begin position="271"/>
        <end position="290"/>
    </location>
</feature>
<feature type="transmembrane region" description="Helical" evidence="6">
    <location>
        <begin position="112"/>
        <end position="130"/>
    </location>
</feature>
<feature type="transmembrane region" description="Helical" evidence="6">
    <location>
        <begin position="151"/>
        <end position="175"/>
    </location>
</feature>
<dbReference type="Proteomes" id="UP001499884">
    <property type="component" value="Unassembled WGS sequence"/>
</dbReference>
<keyword evidence="4 6" id="KW-1133">Transmembrane helix</keyword>
<keyword evidence="3 6" id="KW-0812">Transmembrane</keyword>
<comment type="subcellular location">
    <subcellularLocation>
        <location evidence="1">Cell membrane</location>
        <topology evidence="1">Multi-pass membrane protein</topology>
    </subcellularLocation>
</comment>
<dbReference type="PANTHER" id="PTHR23513:SF11">
    <property type="entry name" value="STAPHYLOFERRIN A TRANSPORTER"/>
    <property type="match status" value="1"/>
</dbReference>
<feature type="transmembrane region" description="Helical" evidence="6">
    <location>
        <begin position="86"/>
        <end position="106"/>
    </location>
</feature>
<feature type="transmembrane region" description="Helical" evidence="6">
    <location>
        <begin position="387"/>
        <end position="406"/>
    </location>
</feature>
<dbReference type="InterPro" id="IPR036259">
    <property type="entry name" value="MFS_trans_sf"/>
</dbReference>
<feature type="transmembrane region" description="Helical" evidence="6">
    <location>
        <begin position="58"/>
        <end position="79"/>
    </location>
</feature>
<sequence length="424" mass="45409">MSQTESSTPVHEPELAPWRDRRFRIFATGNFINNLGEAAYKVGLPLYVYDLTGSLTTMSLMAAIAPAILLISPWLGAIVDRWGSRVFVVPGLLVQLGGAVSLNLFALGGHTSNAVLFPLATVVQLGGEMYRSGWIAGVKGMFPKNAARSRAVLSSLFVTSNIVGPLIVAVGVGIVGYLGLLWFNAATFLAPIAVWALGVHPPAKERRVQTERRPGLSRDLIDGWRIIRSEKRVMYVQITSLPLQFVSGVGVLSFMIWYLRSQLAVSASGVSVAQALANIGALAGSVYIAARARARPRTVLAGAVLVMTAALFVMLVPSVPVFVLCMVCFFTMRSAMTAVCAMIIVKYLPTEVLGRAEGLFNLLSGIPLFVAPLVTPAVQDAWGSDGVLLFLGAFAGLALICLGYFWRHWNDQADEPADVVTAAS</sequence>
<evidence type="ECO:0000256" key="4">
    <source>
        <dbReference type="ARBA" id="ARBA00022989"/>
    </source>
</evidence>
<dbReference type="RefSeq" id="WP_345653281.1">
    <property type="nucleotide sequence ID" value="NZ_BAABEP010000058.1"/>
</dbReference>
<dbReference type="PANTHER" id="PTHR23513">
    <property type="entry name" value="INTEGRAL MEMBRANE EFFLUX PROTEIN-RELATED"/>
    <property type="match status" value="1"/>
</dbReference>
<feature type="transmembrane region" description="Helical" evidence="6">
    <location>
        <begin position="297"/>
        <end position="315"/>
    </location>
</feature>
<feature type="transmembrane region" description="Helical" evidence="6">
    <location>
        <begin position="321"/>
        <end position="345"/>
    </location>
</feature>
<feature type="transmembrane region" description="Helical" evidence="6">
    <location>
        <begin position="235"/>
        <end position="259"/>
    </location>
</feature>
<evidence type="ECO:0000256" key="1">
    <source>
        <dbReference type="ARBA" id="ARBA00004651"/>
    </source>
</evidence>
<organism evidence="8 9">
    <name type="scientific">Streptomyces tremellae</name>
    <dbReference type="NCBI Taxonomy" id="1124239"/>
    <lineage>
        <taxon>Bacteria</taxon>
        <taxon>Bacillati</taxon>
        <taxon>Actinomycetota</taxon>
        <taxon>Actinomycetes</taxon>
        <taxon>Kitasatosporales</taxon>
        <taxon>Streptomycetaceae</taxon>
        <taxon>Streptomyces</taxon>
    </lineage>
</organism>
<comment type="caution">
    <text evidence="8">The sequence shown here is derived from an EMBL/GenBank/DDBJ whole genome shotgun (WGS) entry which is preliminary data.</text>
</comment>
<protein>
    <recommendedName>
        <fullName evidence="7">Major facilitator superfamily (MFS) profile domain-containing protein</fullName>
    </recommendedName>
</protein>
<keyword evidence="2" id="KW-1003">Cell membrane</keyword>
<dbReference type="InterPro" id="IPR011701">
    <property type="entry name" value="MFS"/>
</dbReference>
<dbReference type="PROSITE" id="PS50850">
    <property type="entry name" value="MFS"/>
    <property type="match status" value="1"/>
</dbReference>
<gene>
    <name evidence="8" type="ORF">GCM10023082_55900</name>
</gene>
<dbReference type="Pfam" id="PF07690">
    <property type="entry name" value="MFS_1"/>
    <property type="match status" value="1"/>
</dbReference>
<accession>A0ABP7G0I5</accession>
<proteinExistence type="predicted"/>
<feature type="domain" description="Major facilitator superfamily (MFS) profile" evidence="7">
    <location>
        <begin position="22"/>
        <end position="410"/>
    </location>
</feature>
<evidence type="ECO:0000256" key="2">
    <source>
        <dbReference type="ARBA" id="ARBA00022475"/>
    </source>
</evidence>
<evidence type="ECO:0000256" key="3">
    <source>
        <dbReference type="ARBA" id="ARBA00022692"/>
    </source>
</evidence>
<dbReference type="CDD" id="cd06173">
    <property type="entry name" value="MFS_MefA_like"/>
    <property type="match status" value="1"/>
</dbReference>
<dbReference type="SUPFAM" id="SSF103473">
    <property type="entry name" value="MFS general substrate transporter"/>
    <property type="match status" value="1"/>
</dbReference>
<evidence type="ECO:0000313" key="9">
    <source>
        <dbReference type="Proteomes" id="UP001499884"/>
    </source>
</evidence>
<evidence type="ECO:0000313" key="8">
    <source>
        <dbReference type="EMBL" id="GAA3753106.1"/>
    </source>
</evidence>
<evidence type="ECO:0000259" key="7">
    <source>
        <dbReference type="PROSITE" id="PS50850"/>
    </source>
</evidence>
<dbReference type="Gene3D" id="1.20.1250.20">
    <property type="entry name" value="MFS general substrate transporter like domains"/>
    <property type="match status" value="1"/>
</dbReference>
<feature type="transmembrane region" description="Helical" evidence="6">
    <location>
        <begin position="181"/>
        <end position="199"/>
    </location>
</feature>
<evidence type="ECO:0000256" key="5">
    <source>
        <dbReference type="ARBA" id="ARBA00023136"/>
    </source>
</evidence>
<keyword evidence="5 6" id="KW-0472">Membrane</keyword>
<keyword evidence="9" id="KW-1185">Reference proteome</keyword>
<dbReference type="InterPro" id="IPR020846">
    <property type="entry name" value="MFS_dom"/>
</dbReference>
<feature type="transmembrane region" description="Helical" evidence="6">
    <location>
        <begin position="357"/>
        <end position="375"/>
    </location>
</feature>